<dbReference type="PaxDb" id="29760-VIT_02s0025g04950.t01"/>
<sequence length="85" mass="9352">MRRFFGVESVPAVLDAEVVNIFCFLIAAAILVAVMGFTLIWCAVCLPSPIPRPALSARTPLLRYLGVATIRPFRFRAGTEDPFLV</sequence>
<keyword evidence="1" id="KW-0812">Transmembrane</keyword>
<reference evidence="3" key="1">
    <citation type="journal article" date="2007" name="Nature">
        <title>The grapevine genome sequence suggests ancestral hexaploidization in major angiosperm phyla.</title>
        <authorList>
            <consortium name="The French-Italian Public Consortium for Grapevine Genome Characterization."/>
            <person name="Jaillon O."/>
            <person name="Aury J.-M."/>
            <person name="Noel B."/>
            <person name="Policriti A."/>
            <person name="Clepet C."/>
            <person name="Casagrande A."/>
            <person name="Choisne N."/>
            <person name="Aubourg S."/>
            <person name="Vitulo N."/>
            <person name="Jubin C."/>
            <person name="Vezzi A."/>
            <person name="Legeai F."/>
            <person name="Hugueney P."/>
            <person name="Dasilva C."/>
            <person name="Horner D."/>
            <person name="Mica E."/>
            <person name="Jublot D."/>
            <person name="Poulain J."/>
            <person name="Bruyere C."/>
            <person name="Billault A."/>
            <person name="Segurens B."/>
            <person name="Gouyvenoux M."/>
            <person name="Ugarte E."/>
            <person name="Cattonaro F."/>
            <person name="Anthouard V."/>
            <person name="Vico V."/>
            <person name="Del Fabbro C."/>
            <person name="Alaux M."/>
            <person name="Di Gaspero G."/>
            <person name="Dumas V."/>
            <person name="Felice N."/>
            <person name="Paillard S."/>
            <person name="Juman I."/>
            <person name="Moroldo M."/>
            <person name="Scalabrin S."/>
            <person name="Canaguier A."/>
            <person name="Le Clainche I."/>
            <person name="Malacrida G."/>
            <person name="Durand E."/>
            <person name="Pesole G."/>
            <person name="Laucou V."/>
            <person name="Chatelet P."/>
            <person name="Merdinoglu D."/>
            <person name="Delledonne M."/>
            <person name="Pezzotti M."/>
            <person name="Lecharny A."/>
            <person name="Scarpelli C."/>
            <person name="Artiguenave F."/>
            <person name="Pe M.E."/>
            <person name="Valle G."/>
            <person name="Morgante M."/>
            <person name="Caboche M."/>
            <person name="Adam-Blondon A.-F."/>
            <person name="Weissenbach J."/>
            <person name="Quetier F."/>
            <person name="Wincker P."/>
        </authorList>
    </citation>
    <scope>NUCLEOTIDE SEQUENCE [LARGE SCALE GENOMIC DNA]</scope>
    <source>
        <strain evidence="3">cv. Pinot noir / PN40024</strain>
    </source>
</reference>
<dbReference type="Proteomes" id="UP000009183">
    <property type="component" value="Chromosome 2"/>
</dbReference>
<keyword evidence="1" id="KW-0472">Membrane</keyword>
<keyword evidence="3" id="KW-1185">Reference proteome</keyword>
<proteinExistence type="predicted"/>
<evidence type="ECO:0000313" key="3">
    <source>
        <dbReference type="Proteomes" id="UP000009183"/>
    </source>
</evidence>
<gene>
    <name evidence="2" type="ordered locus">VIT_02s0025g04950</name>
</gene>
<evidence type="ECO:0000256" key="1">
    <source>
        <dbReference type="SAM" id="Phobius"/>
    </source>
</evidence>
<dbReference type="OrthoDB" id="10339831at2759"/>
<accession>D7TWC3</accession>
<protein>
    <submittedName>
        <fullName evidence="2">Uncharacterized protein</fullName>
    </submittedName>
</protein>
<name>D7TWC3_VITVI</name>
<evidence type="ECO:0000313" key="2">
    <source>
        <dbReference type="EMBL" id="CBI34798.3"/>
    </source>
</evidence>
<dbReference type="AlphaFoldDB" id="D7TWC3"/>
<feature type="transmembrane region" description="Helical" evidence="1">
    <location>
        <begin position="18"/>
        <end position="46"/>
    </location>
</feature>
<dbReference type="EMBL" id="FN596251">
    <property type="protein sequence ID" value="CBI34798.3"/>
    <property type="molecule type" value="Genomic_DNA"/>
</dbReference>
<dbReference type="InParanoid" id="D7TWC3"/>
<keyword evidence="1" id="KW-1133">Transmembrane helix</keyword>
<dbReference type="HOGENOM" id="CLU_2517202_0_0_1"/>
<organism evidence="2 3">
    <name type="scientific">Vitis vinifera</name>
    <name type="common">Grape</name>
    <dbReference type="NCBI Taxonomy" id="29760"/>
    <lineage>
        <taxon>Eukaryota</taxon>
        <taxon>Viridiplantae</taxon>
        <taxon>Streptophyta</taxon>
        <taxon>Embryophyta</taxon>
        <taxon>Tracheophyta</taxon>
        <taxon>Spermatophyta</taxon>
        <taxon>Magnoliopsida</taxon>
        <taxon>eudicotyledons</taxon>
        <taxon>Gunneridae</taxon>
        <taxon>Pentapetalae</taxon>
        <taxon>rosids</taxon>
        <taxon>Vitales</taxon>
        <taxon>Vitaceae</taxon>
        <taxon>Viteae</taxon>
        <taxon>Vitis</taxon>
    </lineage>
</organism>